<proteinExistence type="predicted"/>
<comment type="caution">
    <text evidence="1">The sequence shown here is derived from an EMBL/GenBank/DDBJ whole genome shotgun (WGS) entry which is preliminary data.</text>
</comment>
<reference evidence="1" key="1">
    <citation type="submission" date="2022-05" db="EMBL/GenBank/DDBJ databases">
        <title>Chromosome-level genome of Chaenocephalus aceratus.</title>
        <authorList>
            <person name="Park H."/>
        </authorList>
    </citation>
    <scope>NUCLEOTIDE SEQUENCE</scope>
    <source>
        <strain evidence="1">KU_202001</strain>
    </source>
</reference>
<feature type="non-terminal residue" evidence="1">
    <location>
        <position position="1"/>
    </location>
</feature>
<evidence type="ECO:0000313" key="2">
    <source>
        <dbReference type="Proteomes" id="UP001057452"/>
    </source>
</evidence>
<dbReference type="EMBL" id="CM043804">
    <property type="protein sequence ID" value="KAI4806301.1"/>
    <property type="molecule type" value="Genomic_DNA"/>
</dbReference>
<gene>
    <name evidence="1" type="ORF">KUCAC02_017130</name>
</gene>
<evidence type="ECO:0000313" key="1">
    <source>
        <dbReference type="EMBL" id="KAI4806301.1"/>
    </source>
</evidence>
<sequence length="143" mass="15677">HLLDSFNPFLKKKSPSLSFEQPPHTFDPSASPFSFQAPTKYPRTWAAAAALAADSGVLASGNPERWQAIMNLGPTFDLPPPTPSPAEGFHRGPNAEFFQRWFTSDSLLHCGVDVPGARVNIQRKPLDFTPYGQREGSALAVKR</sequence>
<feature type="non-terminal residue" evidence="1">
    <location>
        <position position="143"/>
    </location>
</feature>
<name>A0ACB9W0H9_CHAAC</name>
<protein>
    <submittedName>
        <fullName evidence="1">Uncharacterized protein</fullName>
    </submittedName>
</protein>
<accession>A0ACB9W0H9</accession>
<keyword evidence="2" id="KW-1185">Reference proteome</keyword>
<dbReference type="Proteomes" id="UP001057452">
    <property type="component" value="Chromosome 20"/>
</dbReference>
<organism evidence="1 2">
    <name type="scientific">Chaenocephalus aceratus</name>
    <name type="common">Blackfin icefish</name>
    <name type="synonym">Chaenichthys aceratus</name>
    <dbReference type="NCBI Taxonomy" id="36190"/>
    <lineage>
        <taxon>Eukaryota</taxon>
        <taxon>Metazoa</taxon>
        <taxon>Chordata</taxon>
        <taxon>Craniata</taxon>
        <taxon>Vertebrata</taxon>
        <taxon>Euteleostomi</taxon>
        <taxon>Actinopterygii</taxon>
        <taxon>Neopterygii</taxon>
        <taxon>Teleostei</taxon>
        <taxon>Neoteleostei</taxon>
        <taxon>Acanthomorphata</taxon>
        <taxon>Eupercaria</taxon>
        <taxon>Perciformes</taxon>
        <taxon>Notothenioidei</taxon>
        <taxon>Channichthyidae</taxon>
        <taxon>Chaenocephalus</taxon>
    </lineage>
</organism>